<name>A0ABX0GUI5_9ACTN</name>
<feature type="chain" id="PRO_5046206693" description="SurA-like protein" evidence="2">
    <location>
        <begin position="31"/>
        <end position="222"/>
    </location>
</feature>
<dbReference type="RefSeq" id="WP_166281954.1">
    <property type="nucleotide sequence ID" value="NZ_JAANNP010000006.1"/>
</dbReference>
<evidence type="ECO:0000256" key="2">
    <source>
        <dbReference type="SAM" id="SignalP"/>
    </source>
</evidence>
<dbReference type="EMBL" id="JAANNP010000006">
    <property type="protein sequence ID" value="NHC14437.1"/>
    <property type="molecule type" value="Genomic_DNA"/>
</dbReference>
<sequence>MSRRGRAAVAGGAVLLAVALGACTPSGAGSAVVVGDQRVSNDEVRTVADRLYTADASPFADDRPAAVSYTLNYLLEYALLDEIAAAQDPPITVDQSEIEAVRGQLVRAGGAEGLGQAFLEQGVAPGTEDRYLRWYLIQTKLGERLVPGVQGEQLQAQRQQAVEEVRRQFVDRVGVEVSPRYGDYDASAGALSPLASGGLATGATPTPAVGEPGAGTEGAGAG</sequence>
<feature type="compositionally biased region" description="Gly residues" evidence="1">
    <location>
        <begin position="212"/>
        <end position="222"/>
    </location>
</feature>
<evidence type="ECO:0000256" key="1">
    <source>
        <dbReference type="SAM" id="MobiDB-lite"/>
    </source>
</evidence>
<organism evidence="3 4">
    <name type="scientific">Motilibacter deserti</name>
    <dbReference type="NCBI Taxonomy" id="2714956"/>
    <lineage>
        <taxon>Bacteria</taxon>
        <taxon>Bacillati</taxon>
        <taxon>Actinomycetota</taxon>
        <taxon>Actinomycetes</taxon>
        <taxon>Motilibacterales</taxon>
        <taxon>Motilibacteraceae</taxon>
        <taxon>Motilibacter</taxon>
    </lineage>
</organism>
<dbReference type="PROSITE" id="PS51257">
    <property type="entry name" value="PROKAR_LIPOPROTEIN"/>
    <property type="match status" value="1"/>
</dbReference>
<keyword evidence="2" id="KW-0732">Signal</keyword>
<feature type="compositionally biased region" description="Low complexity" evidence="1">
    <location>
        <begin position="201"/>
        <end position="211"/>
    </location>
</feature>
<feature type="region of interest" description="Disordered" evidence="1">
    <location>
        <begin position="201"/>
        <end position="222"/>
    </location>
</feature>
<reference evidence="3 4" key="1">
    <citation type="submission" date="2020-03" db="EMBL/GenBank/DDBJ databases">
        <title>Two novel Motilibacter sp.</title>
        <authorList>
            <person name="Liu S."/>
        </authorList>
    </citation>
    <scope>NUCLEOTIDE SEQUENCE [LARGE SCALE GENOMIC DNA]</scope>
    <source>
        <strain evidence="3 4">E257</strain>
    </source>
</reference>
<keyword evidence="4" id="KW-1185">Reference proteome</keyword>
<proteinExistence type="predicted"/>
<comment type="caution">
    <text evidence="3">The sequence shown here is derived from an EMBL/GenBank/DDBJ whole genome shotgun (WGS) entry which is preliminary data.</text>
</comment>
<evidence type="ECO:0000313" key="3">
    <source>
        <dbReference type="EMBL" id="NHC14437.1"/>
    </source>
</evidence>
<accession>A0ABX0GUI5</accession>
<dbReference type="Proteomes" id="UP000800981">
    <property type="component" value="Unassembled WGS sequence"/>
</dbReference>
<gene>
    <name evidence="3" type="ORF">G9H71_11670</name>
</gene>
<evidence type="ECO:0000313" key="4">
    <source>
        <dbReference type="Proteomes" id="UP000800981"/>
    </source>
</evidence>
<feature type="signal peptide" evidence="2">
    <location>
        <begin position="1"/>
        <end position="30"/>
    </location>
</feature>
<protein>
    <recommendedName>
        <fullName evidence="5">SurA-like protein</fullName>
    </recommendedName>
</protein>
<evidence type="ECO:0008006" key="5">
    <source>
        <dbReference type="Google" id="ProtNLM"/>
    </source>
</evidence>